<evidence type="ECO:0000313" key="10">
    <source>
        <dbReference type="EnsemblMetazoa" id="XP_011406471.1"/>
    </source>
</evidence>
<dbReference type="PANTHER" id="PTHR17583">
    <property type="entry name" value="PHOSPHOINOSITIDE 3-KINASE REGULATORY SUBUNIT 4"/>
    <property type="match status" value="1"/>
</dbReference>
<dbReference type="InterPro" id="IPR045162">
    <property type="entry name" value="Vps15-like"/>
</dbReference>
<dbReference type="CDD" id="cd13980">
    <property type="entry name" value="STKc_Vps15"/>
    <property type="match status" value="1"/>
</dbReference>
<keyword evidence="3" id="KW-0853">WD repeat</keyword>
<dbReference type="InterPro" id="IPR011009">
    <property type="entry name" value="Kinase-like_dom_sf"/>
</dbReference>
<sequence length="570" mass="65585">MGNQLTALAPAQILPMESYFHDLPDFGKPVSLGSTRFMKVARSKYTDGTEVVVKIFPKIDSSVQLQMYEKRLHDINMRLRFIANVLPYQNFWDSDKAAFLVRQHVQYNLYDRISTRPYLNNIEKKWIVFQLLKALEGCHEKKVYHGDLKTENVLLTGWGWVFLTDFASFKPTLLPAVRKVGHDNPADYTFFFDTSRRRNCYVAPERFVHASSYSQSSSASDSFQRNKPLTYEMDIFSLGCVTAELFLDGQLIFNLSELLDYCQKEFSPEPLLKKITDKYIKKMVRHMIQFKASDRRRPEQYLTMFKGLVFPEYFYTFLHDYFKSFTTATQLTPDQCIKKLYGDIEAILANLFLNSTKQDRETGYGDVLVIVLSAITSNLRVAQFAGSKLQAIEMMRTIANYVSDCSILERIVPFLHLLIKDKWPSVRAEAIRTLSFCLSVIRKVPRSDFNLFPEYILPVILMVPKDIDVQVRVALAESVAELALSSHRFLELAQLQMNQEAAGDEPSGVQYQIYGTYDNELHQLHETFQSIVVHLLSDNDSNVKRAFLTHSAGKLCTFFGAQKGKTITLK</sequence>
<dbReference type="InterPro" id="IPR055231">
    <property type="entry name" value="2AA_helical"/>
</dbReference>
<dbReference type="EnsemblMetazoa" id="XM_011408169.1">
    <property type="protein sequence ID" value="XP_011406471.1"/>
    <property type="gene ID" value="LOC105314172"/>
</dbReference>
<dbReference type="EC" id="2.7.11.1" evidence="1"/>
<proteinExistence type="predicted"/>
<dbReference type="InterPro" id="IPR000719">
    <property type="entry name" value="Prot_kinase_dom"/>
</dbReference>
<protein>
    <recommendedName>
        <fullName evidence="1">non-specific serine/threonine protein kinase</fullName>
        <ecNumber evidence="1">2.7.11.1</ecNumber>
    </recommendedName>
</protein>
<dbReference type="GO" id="GO:0016236">
    <property type="term" value="P:macroautophagy"/>
    <property type="evidence" value="ECO:0007669"/>
    <property type="project" value="InterPro"/>
</dbReference>
<keyword evidence="4" id="KW-0808">Transferase</keyword>
<name>A0AAN0IQ98_AMPQE</name>
<dbReference type="GO" id="GO:0006623">
    <property type="term" value="P:protein targeting to vacuole"/>
    <property type="evidence" value="ECO:0007669"/>
    <property type="project" value="TreeGrafter"/>
</dbReference>
<evidence type="ECO:0000313" key="11">
    <source>
        <dbReference type="Proteomes" id="UP000007879"/>
    </source>
</evidence>
<evidence type="ECO:0000256" key="1">
    <source>
        <dbReference type="ARBA" id="ARBA00012513"/>
    </source>
</evidence>
<evidence type="ECO:0000259" key="9">
    <source>
        <dbReference type="PROSITE" id="PS50011"/>
    </source>
</evidence>
<dbReference type="PROSITE" id="PS50011">
    <property type="entry name" value="PROTEIN_KINASE_DOM"/>
    <property type="match status" value="1"/>
</dbReference>
<dbReference type="KEGG" id="aqu:105314172"/>
<keyword evidence="5" id="KW-0677">Repeat</keyword>
<dbReference type="Gene3D" id="1.10.510.10">
    <property type="entry name" value="Transferase(Phosphotransferase) domain 1"/>
    <property type="match status" value="1"/>
</dbReference>
<evidence type="ECO:0000256" key="8">
    <source>
        <dbReference type="ARBA" id="ARBA00022840"/>
    </source>
</evidence>
<dbReference type="InterPro" id="IPR016024">
    <property type="entry name" value="ARM-type_fold"/>
</dbReference>
<keyword evidence="8" id="KW-0067">ATP-binding</keyword>
<dbReference type="SMART" id="SM00220">
    <property type="entry name" value="S_TKc"/>
    <property type="match status" value="1"/>
</dbReference>
<keyword evidence="11" id="KW-1185">Reference proteome</keyword>
<dbReference type="GO" id="GO:0005524">
    <property type="term" value="F:ATP binding"/>
    <property type="evidence" value="ECO:0007669"/>
    <property type="project" value="UniProtKB-KW"/>
</dbReference>
<keyword evidence="2" id="KW-0723">Serine/threonine-protein kinase</keyword>
<dbReference type="GO" id="GO:0071561">
    <property type="term" value="C:nucleus-vacuole junction"/>
    <property type="evidence" value="ECO:0007669"/>
    <property type="project" value="TreeGrafter"/>
</dbReference>
<evidence type="ECO:0000256" key="7">
    <source>
        <dbReference type="ARBA" id="ARBA00022777"/>
    </source>
</evidence>
<dbReference type="Proteomes" id="UP000007879">
    <property type="component" value="Unassembled WGS sequence"/>
</dbReference>
<reference evidence="11" key="1">
    <citation type="journal article" date="2010" name="Nature">
        <title>The Amphimedon queenslandica genome and the evolution of animal complexity.</title>
        <authorList>
            <person name="Srivastava M."/>
            <person name="Simakov O."/>
            <person name="Chapman J."/>
            <person name="Fahey B."/>
            <person name="Gauthier M.E."/>
            <person name="Mitros T."/>
            <person name="Richards G.S."/>
            <person name="Conaco C."/>
            <person name="Dacre M."/>
            <person name="Hellsten U."/>
            <person name="Larroux C."/>
            <person name="Putnam N.H."/>
            <person name="Stanke M."/>
            <person name="Adamska M."/>
            <person name="Darling A."/>
            <person name="Degnan S.M."/>
            <person name="Oakley T.H."/>
            <person name="Plachetzki D.C."/>
            <person name="Zhai Y."/>
            <person name="Adamski M."/>
            <person name="Calcino A."/>
            <person name="Cummins S.F."/>
            <person name="Goodstein D.M."/>
            <person name="Harris C."/>
            <person name="Jackson D.J."/>
            <person name="Leys S.P."/>
            <person name="Shu S."/>
            <person name="Woodcroft B.J."/>
            <person name="Vervoort M."/>
            <person name="Kosik K.S."/>
            <person name="Manning G."/>
            <person name="Degnan B.M."/>
            <person name="Rokhsar D.S."/>
        </authorList>
    </citation>
    <scope>NUCLEOTIDE SEQUENCE [LARGE SCALE GENOMIC DNA]</scope>
</reference>
<dbReference type="FunFam" id="1.10.510.10:FF:000497">
    <property type="entry name" value="Phosphoinositide 3-kinase regulatory subunit"/>
    <property type="match status" value="1"/>
</dbReference>
<dbReference type="AlphaFoldDB" id="A0AAN0IQ98"/>
<dbReference type="PROSITE" id="PS00108">
    <property type="entry name" value="PROTEIN_KINASE_ST"/>
    <property type="match status" value="1"/>
</dbReference>
<dbReference type="GO" id="GO:0034272">
    <property type="term" value="C:phosphatidylinositol 3-kinase complex, class III, type II"/>
    <property type="evidence" value="ECO:0007669"/>
    <property type="project" value="TreeGrafter"/>
</dbReference>
<dbReference type="RefSeq" id="XP_011406471.1">
    <property type="nucleotide sequence ID" value="XM_011408169.1"/>
</dbReference>
<dbReference type="PANTHER" id="PTHR17583:SF0">
    <property type="entry name" value="PHOSPHOINOSITIDE 3-KINASE REGULATORY SUBUNIT 4"/>
    <property type="match status" value="1"/>
</dbReference>
<keyword evidence="7" id="KW-0418">Kinase</keyword>
<dbReference type="InterPro" id="IPR008271">
    <property type="entry name" value="Ser/Thr_kinase_AS"/>
</dbReference>
<keyword evidence="6" id="KW-0547">Nucleotide-binding</keyword>
<dbReference type="GO" id="GO:0004674">
    <property type="term" value="F:protein serine/threonine kinase activity"/>
    <property type="evidence" value="ECO:0007669"/>
    <property type="project" value="UniProtKB-KW"/>
</dbReference>
<accession>A0AAN0IQ98</accession>
<dbReference type="Pfam" id="PF22956">
    <property type="entry name" value="VPS15-like_hel"/>
    <property type="match status" value="1"/>
</dbReference>
<evidence type="ECO:0000256" key="2">
    <source>
        <dbReference type="ARBA" id="ARBA00022527"/>
    </source>
</evidence>
<dbReference type="GO" id="GO:0034271">
    <property type="term" value="C:phosphatidylinositol 3-kinase complex, class III, type I"/>
    <property type="evidence" value="ECO:0007669"/>
    <property type="project" value="TreeGrafter"/>
</dbReference>
<dbReference type="Gene3D" id="1.25.10.10">
    <property type="entry name" value="Leucine-rich Repeat Variant"/>
    <property type="match status" value="1"/>
</dbReference>
<evidence type="ECO:0000256" key="4">
    <source>
        <dbReference type="ARBA" id="ARBA00022679"/>
    </source>
</evidence>
<dbReference type="GO" id="GO:0045324">
    <property type="term" value="P:late endosome to vacuole transport"/>
    <property type="evidence" value="ECO:0007669"/>
    <property type="project" value="InterPro"/>
</dbReference>
<reference evidence="10" key="2">
    <citation type="submission" date="2024-06" db="UniProtKB">
        <authorList>
            <consortium name="EnsemblMetazoa"/>
        </authorList>
    </citation>
    <scope>IDENTIFICATION</scope>
</reference>
<dbReference type="GO" id="GO:0005770">
    <property type="term" value="C:late endosome"/>
    <property type="evidence" value="ECO:0007669"/>
    <property type="project" value="TreeGrafter"/>
</dbReference>
<dbReference type="InterPro" id="IPR011989">
    <property type="entry name" value="ARM-like"/>
</dbReference>
<evidence type="ECO:0000256" key="5">
    <source>
        <dbReference type="ARBA" id="ARBA00022737"/>
    </source>
</evidence>
<organism evidence="10 11">
    <name type="scientific">Amphimedon queenslandica</name>
    <name type="common">Sponge</name>
    <dbReference type="NCBI Taxonomy" id="400682"/>
    <lineage>
        <taxon>Eukaryota</taxon>
        <taxon>Metazoa</taxon>
        <taxon>Porifera</taxon>
        <taxon>Demospongiae</taxon>
        <taxon>Heteroscleromorpha</taxon>
        <taxon>Haplosclerida</taxon>
        <taxon>Niphatidae</taxon>
        <taxon>Amphimedon</taxon>
    </lineage>
</organism>
<dbReference type="SUPFAM" id="SSF56112">
    <property type="entry name" value="Protein kinase-like (PK-like)"/>
    <property type="match status" value="1"/>
</dbReference>
<dbReference type="SUPFAM" id="SSF48371">
    <property type="entry name" value="ARM repeat"/>
    <property type="match status" value="1"/>
</dbReference>
<feature type="domain" description="Protein kinase" evidence="9">
    <location>
        <begin position="26"/>
        <end position="322"/>
    </location>
</feature>
<dbReference type="Pfam" id="PF00069">
    <property type="entry name" value="Pkinase"/>
    <property type="match status" value="1"/>
</dbReference>
<evidence type="ECO:0000256" key="3">
    <source>
        <dbReference type="ARBA" id="ARBA00022574"/>
    </source>
</evidence>
<dbReference type="GeneID" id="105314172"/>
<evidence type="ECO:0000256" key="6">
    <source>
        <dbReference type="ARBA" id="ARBA00022741"/>
    </source>
</evidence>